<reference evidence="2" key="1">
    <citation type="journal article" date="2020" name="mSystems">
        <title>Genome- and Community-Level Interaction Insights into Carbon Utilization and Element Cycling Functions of Hydrothermarchaeota in Hydrothermal Sediment.</title>
        <authorList>
            <person name="Zhou Z."/>
            <person name="Liu Y."/>
            <person name="Xu W."/>
            <person name="Pan J."/>
            <person name="Luo Z.H."/>
            <person name="Li M."/>
        </authorList>
    </citation>
    <scope>NUCLEOTIDE SEQUENCE [LARGE SCALE GENOMIC DNA]</scope>
    <source>
        <strain evidence="2">SpSt-855</strain>
    </source>
</reference>
<organism evidence="2">
    <name type="scientific">Acidobacterium capsulatum</name>
    <dbReference type="NCBI Taxonomy" id="33075"/>
    <lineage>
        <taxon>Bacteria</taxon>
        <taxon>Pseudomonadati</taxon>
        <taxon>Acidobacteriota</taxon>
        <taxon>Terriglobia</taxon>
        <taxon>Terriglobales</taxon>
        <taxon>Acidobacteriaceae</taxon>
        <taxon>Acidobacterium</taxon>
    </lineage>
</organism>
<sequence length="137" mass="14825">MVELLDLESKVALVAAHDIKWVCYVRDFNSGEVNNPERLLRKSFAGRPRIEGIHLRLKLTDGDVIEGVAANDRSLLGAEGVFLLPPDTRSNTQRIWIPVTAIAELEAVAVVGSAKKKPAPAPIDGAATASDQPELFD</sequence>
<comment type="caution">
    <text evidence="2">The sequence shown here is derived from an EMBL/GenBank/DDBJ whole genome shotgun (WGS) entry which is preliminary data.</text>
</comment>
<name>A0A7V4XQ91_9BACT</name>
<evidence type="ECO:0000256" key="1">
    <source>
        <dbReference type="SAM" id="MobiDB-lite"/>
    </source>
</evidence>
<proteinExistence type="predicted"/>
<dbReference type="Pfam" id="PF22478">
    <property type="entry name" value="DUF6982"/>
    <property type="match status" value="1"/>
</dbReference>
<dbReference type="EMBL" id="DTKL01000008">
    <property type="protein sequence ID" value="HGY93183.1"/>
    <property type="molecule type" value="Genomic_DNA"/>
</dbReference>
<feature type="region of interest" description="Disordered" evidence="1">
    <location>
        <begin position="116"/>
        <end position="137"/>
    </location>
</feature>
<evidence type="ECO:0000313" key="2">
    <source>
        <dbReference type="EMBL" id="HGY93183.1"/>
    </source>
</evidence>
<protein>
    <submittedName>
        <fullName evidence="2">Uncharacterized protein</fullName>
    </submittedName>
</protein>
<dbReference type="InterPro" id="IPR054251">
    <property type="entry name" value="DUF6982"/>
</dbReference>
<dbReference type="AlphaFoldDB" id="A0A7V4XQ91"/>
<accession>A0A7V4XQ91</accession>
<gene>
    <name evidence="2" type="ORF">ENW50_00615</name>
</gene>